<dbReference type="CDD" id="cd16913">
    <property type="entry name" value="YkuD_like"/>
    <property type="match status" value="1"/>
</dbReference>
<comment type="caution">
    <text evidence="7">The sequence shown here is derived from an EMBL/GenBank/DDBJ whole genome shotgun (WGS) entry which is preliminary data.</text>
</comment>
<dbReference type="GO" id="GO:0008360">
    <property type="term" value="P:regulation of cell shape"/>
    <property type="evidence" value="ECO:0007669"/>
    <property type="project" value="UniProtKB-KW"/>
</dbReference>
<keyword evidence="3" id="KW-0133">Cell shape</keyword>
<dbReference type="UniPathway" id="UPA00219"/>
<evidence type="ECO:0000256" key="5">
    <source>
        <dbReference type="ARBA" id="ARBA00023316"/>
    </source>
</evidence>
<evidence type="ECO:0000256" key="4">
    <source>
        <dbReference type="ARBA" id="ARBA00022984"/>
    </source>
</evidence>
<feature type="domain" description="L,D-TPase catalytic" evidence="6">
    <location>
        <begin position="31"/>
        <end position="160"/>
    </location>
</feature>
<proteinExistence type="predicted"/>
<dbReference type="Gene3D" id="2.40.440.10">
    <property type="entry name" value="L,D-transpeptidase catalytic domain-like"/>
    <property type="match status" value="1"/>
</dbReference>
<reference evidence="7" key="2">
    <citation type="journal article" date="2014" name="ISME J.">
        <title>Microbial stratification in low pH oxic and suboxic macroscopic growths along an acid mine drainage.</title>
        <authorList>
            <person name="Mendez-Garcia C."/>
            <person name="Mesa V."/>
            <person name="Sprenger R.R."/>
            <person name="Richter M."/>
            <person name="Diez M.S."/>
            <person name="Solano J."/>
            <person name="Bargiela R."/>
            <person name="Golyshina O.V."/>
            <person name="Manteca A."/>
            <person name="Ramos J.L."/>
            <person name="Gallego J.R."/>
            <person name="Llorente I."/>
            <person name="Martins Dos Santos V.A."/>
            <person name="Jensen O.N."/>
            <person name="Pelaez A.I."/>
            <person name="Sanchez J."/>
            <person name="Ferrer M."/>
        </authorList>
    </citation>
    <scope>NUCLEOTIDE SEQUENCE</scope>
</reference>
<comment type="pathway">
    <text evidence="1">Cell wall biogenesis; peptidoglycan biosynthesis.</text>
</comment>
<dbReference type="PROSITE" id="PS52029">
    <property type="entry name" value="LD_TPASE"/>
    <property type="match status" value="1"/>
</dbReference>
<dbReference type="PANTHER" id="PTHR30582:SF2">
    <property type="entry name" value="L,D-TRANSPEPTIDASE YCIB-RELATED"/>
    <property type="match status" value="1"/>
</dbReference>
<dbReference type="InterPro" id="IPR005490">
    <property type="entry name" value="LD_TPept_cat_dom"/>
</dbReference>
<name>T1BJR8_9ZZZZ</name>
<evidence type="ECO:0000313" key="7">
    <source>
        <dbReference type="EMBL" id="EQD54235.1"/>
    </source>
</evidence>
<dbReference type="PANTHER" id="PTHR30582">
    <property type="entry name" value="L,D-TRANSPEPTIDASE"/>
    <property type="match status" value="1"/>
</dbReference>
<dbReference type="InterPro" id="IPR050979">
    <property type="entry name" value="LD-transpeptidase"/>
</dbReference>
<dbReference type="GO" id="GO:0071555">
    <property type="term" value="P:cell wall organization"/>
    <property type="evidence" value="ECO:0007669"/>
    <property type="project" value="UniProtKB-KW"/>
</dbReference>
<dbReference type="SUPFAM" id="SSF141523">
    <property type="entry name" value="L,D-transpeptidase catalytic domain-like"/>
    <property type="match status" value="1"/>
</dbReference>
<dbReference type="GO" id="GO:0016740">
    <property type="term" value="F:transferase activity"/>
    <property type="evidence" value="ECO:0007669"/>
    <property type="project" value="UniProtKB-KW"/>
</dbReference>
<evidence type="ECO:0000259" key="6">
    <source>
        <dbReference type="PROSITE" id="PS52029"/>
    </source>
</evidence>
<reference evidence="7" key="1">
    <citation type="submission" date="2013-08" db="EMBL/GenBank/DDBJ databases">
        <authorList>
            <person name="Mendez C."/>
            <person name="Richter M."/>
            <person name="Ferrer M."/>
            <person name="Sanchez J."/>
        </authorList>
    </citation>
    <scope>NUCLEOTIDE SEQUENCE</scope>
</reference>
<dbReference type="AlphaFoldDB" id="T1BJR8"/>
<keyword evidence="2" id="KW-0808">Transferase</keyword>
<protein>
    <submittedName>
        <fullName evidence="7">ErfK/YbiS/YcfS/YnhG family protein</fullName>
    </submittedName>
</protein>
<evidence type="ECO:0000256" key="2">
    <source>
        <dbReference type="ARBA" id="ARBA00022679"/>
    </source>
</evidence>
<accession>T1BJR8</accession>
<sequence>SSAVTAILDNLSQELLPLQVDVRAADPGPGQVIVVRLAAQSLTAYQSGRPVLQTLVTTGRKGLRTPIGLDTITWRQTPYLFISPWPQGNPYYYPPSWVTWVLHFHSGGYFIHNAPWEPNSVYGPGSENTSYASHGCVQVPYTAMQFLWNWTKTGATVVIAP</sequence>
<dbReference type="EMBL" id="AUZY01006470">
    <property type="protein sequence ID" value="EQD54235.1"/>
    <property type="molecule type" value="Genomic_DNA"/>
</dbReference>
<keyword evidence="5" id="KW-0961">Cell wall biogenesis/degradation</keyword>
<dbReference type="GO" id="GO:0005576">
    <property type="term" value="C:extracellular region"/>
    <property type="evidence" value="ECO:0007669"/>
    <property type="project" value="TreeGrafter"/>
</dbReference>
<dbReference type="GO" id="GO:0071972">
    <property type="term" value="F:peptidoglycan L,D-transpeptidase activity"/>
    <property type="evidence" value="ECO:0007669"/>
    <property type="project" value="TreeGrafter"/>
</dbReference>
<gene>
    <name evidence="7" type="ORF">B1B_09778</name>
</gene>
<organism evidence="7">
    <name type="scientific">mine drainage metagenome</name>
    <dbReference type="NCBI Taxonomy" id="410659"/>
    <lineage>
        <taxon>unclassified sequences</taxon>
        <taxon>metagenomes</taxon>
        <taxon>ecological metagenomes</taxon>
    </lineage>
</organism>
<evidence type="ECO:0000256" key="1">
    <source>
        <dbReference type="ARBA" id="ARBA00004752"/>
    </source>
</evidence>
<dbReference type="Pfam" id="PF03734">
    <property type="entry name" value="YkuD"/>
    <property type="match status" value="1"/>
</dbReference>
<evidence type="ECO:0000256" key="3">
    <source>
        <dbReference type="ARBA" id="ARBA00022960"/>
    </source>
</evidence>
<dbReference type="GO" id="GO:0018104">
    <property type="term" value="P:peptidoglycan-protein cross-linking"/>
    <property type="evidence" value="ECO:0007669"/>
    <property type="project" value="TreeGrafter"/>
</dbReference>
<dbReference type="InterPro" id="IPR038063">
    <property type="entry name" value="Transpep_catalytic_dom"/>
</dbReference>
<keyword evidence="4" id="KW-0573">Peptidoglycan synthesis</keyword>
<feature type="non-terminal residue" evidence="7">
    <location>
        <position position="1"/>
    </location>
</feature>